<dbReference type="Proteomes" id="UP001295469">
    <property type="component" value="Chromosome C07"/>
</dbReference>
<reference evidence="1" key="1">
    <citation type="submission" date="2021-01" db="EMBL/GenBank/DDBJ databases">
        <authorList>
            <consortium name="Genoscope - CEA"/>
            <person name="William W."/>
        </authorList>
    </citation>
    <scope>NUCLEOTIDE SEQUENCE</scope>
</reference>
<proteinExistence type="predicted"/>
<gene>
    <name evidence="1" type="ORF">DARMORV10_C07P39060.1</name>
</gene>
<accession>A0A816MPT1</accession>
<dbReference type="AlphaFoldDB" id="A0A816MPT1"/>
<dbReference type="EMBL" id="HG994371">
    <property type="protein sequence ID" value="CAF2009698.1"/>
    <property type="molecule type" value="Genomic_DNA"/>
</dbReference>
<protein>
    <submittedName>
        <fullName evidence="1">(rape) hypothetical protein</fullName>
    </submittedName>
</protein>
<name>A0A816MPT1_BRANA</name>
<organism evidence="1">
    <name type="scientific">Brassica napus</name>
    <name type="common">Rape</name>
    <dbReference type="NCBI Taxonomy" id="3708"/>
    <lineage>
        <taxon>Eukaryota</taxon>
        <taxon>Viridiplantae</taxon>
        <taxon>Streptophyta</taxon>
        <taxon>Embryophyta</taxon>
        <taxon>Tracheophyta</taxon>
        <taxon>Spermatophyta</taxon>
        <taxon>Magnoliopsida</taxon>
        <taxon>eudicotyledons</taxon>
        <taxon>Gunneridae</taxon>
        <taxon>Pentapetalae</taxon>
        <taxon>rosids</taxon>
        <taxon>malvids</taxon>
        <taxon>Brassicales</taxon>
        <taxon>Brassicaceae</taxon>
        <taxon>Brassiceae</taxon>
        <taxon>Brassica</taxon>
    </lineage>
</organism>
<evidence type="ECO:0000313" key="1">
    <source>
        <dbReference type="EMBL" id="CAF2009698.1"/>
    </source>
</evidence>
<sequence>MCKSFSDVKINNGKASGPLVRYYGTQVPDEVEQRNCIDRRAQETVLLFMSLSLSIYILVSRSCSLRLICRYWWKSPDPEPAELPEVLLTRTGTFSRILLSFISRSSSITGGLYSTIDVVAATTNLVSPSCLGFPVDILLKTITRCQLGISLPLTDSHTTEAESQWEEPCHFSII</sequence>